<dbReference type="InterPro" id="IPR058548">
    <property type="entry name" value="MlaB-like_STAS"/>
</dbReference>
<dbReference type="AlphaFoldDB" id="A0A1A8Z6E1"/>
<feature type="domain" description="STAS" evidence="1">
    <location>
        <begin position="20"/>
        <end position="115"/>
    </location>
</feature>
<evidence type="ECO:0000313" key="3">
    <source>
        <dbReference type="Proteomes" id="UP000199385"/>
    </source>
</evidence>
<proteinExistence type="predicted"/>
<dbReference type="STRING" id="261654.GA0070611_0929"/>
<organism evidence="2 3">
    <name type="scientific">Micromonospora auratinigra</name>
    <dbReference type="NCBI Taxonomy" id="261654"/>
    <lineage>
        <taxon>Bacteria</taxon>
        <taxon>Bacillati</taxon>
        <taxon>Actinomycetota</taxon>
        <taxon>Actinomycetes</taxon>
        <taxon>Micromonosporales</taxon>
        <taxon>Micromonosporaceae</taxon>
        <taxon>Micromonospora</taxon>
    </lineage>
</organism>
<dbReference type="InterPro" id="IPR002645">
    <property type="entry name" value="STAS_dom"/>
</dbReference>
<dbReference type="SUPFAM" id="SSF52091">
    <property type="entry name" value="SpoIIaa-like"/>
    <property type="match status" value="1"/>
</dbReference>
<dbReference type="CDD" id="cd07043">
    <property type="entry name" value="STAS_anti-anti-sigma_factors"/>
    <property type="match status" value="1"/>
</dbReference>
<dbReference type="InterPro" id="IPR036513">
    <property type="entry name" value="STAS_dom_sf"/>
</dbReference>
<accession>A0A1A8Z6E1</accession>
<gene>
    <name evidence="2" type="ORF">GA0070611_0929</name>
</gene>
<dbReference type="Proteomes" id="UP000199385">
    <property type="component" value="Chromosome I"/>
</dbReference>
<evidence type="ECO:0000259" key="1">
    <source>
        <dbReference type="PROSITE" id="PS50801"/>
    </source>
</evidence>
<dbReference type="EMBL" id="LT594323">
    <property type="protein sequence ID" value="SBT39508.1"/>
    <property type="molecule type" value="Genomic_DNA"/>
</dbReference>
<sequence length="115" mass="12188">MPSQLLTIEVDRLDAGRARLRLTGELDFDTAPELIAAAADLRRDGCQELQLDFDGIALCDSSGLSALVVIHRAGTGPVRLTGMNPQIRQLLDRTGLGELLAVPPQAATGNAREVG</sequence>
<name>A0A1A8Z6E1_9ACTN</name>
<evidence type="ECO:0000313" key="2">
    <source>
        <dbReference type="EMBL" id="SBT39508.1"/>
    </source>
</evidence>
<dbReference type="Pfam" id="PF13466">
    <property type="entry name" value="STAS_2"/>
    <property type="match status" value="1"/>
</dbReference>
<dbReference type="PATRIC" id="fig|261654.4.peg.956"/>
<keyword evidence="3" id="KW-1185">Reference proteome</keyword>
<dbReference type="PROSITE" id="PS50801">
    <property type="entry name" value="STAS"/>
    <property type="match status" value="1"/>
</dbReference>
<dbReference type="Gene3D" id="3.30.750.24">
    <property type="entry name" value="STAS domain"/>
    <property type="match status" value="1"/>
</dbReference>
<reference evidence="3" key="1">
    <citation type="submission" date="2016-06" db="EMBL/GenBank/DDBJ databases">
        <authorList>
            <person name="Varghese N."/>
            <person name="Submissions Spin"/>
        </authorList>
    </citation>
    <scope>NUCLEOTIDE SEQUENCE [LARGE SCALE GENOMIC DNA]</scope>
    <source>
        <strain evidence="3">DSM 44815</strain>
    </source>
</reference>
<dbReference type="RefSeq" id="WP_091657938.1">
    <property type="nucleotide sequence ID" value="NZ_LT594323.1"/>
</dbReference>
<dbReference type="OrthoDB" id="4249752at2"/>
<protein>
    <submittedName>
        <fullName evidence="2">Anti-anti-sigma factor</fullName>
    </submittedName>
</protein>